<dbReference type="Gene3D" id="3.30.2010.10">
    <property type="entry name" value="Metalloproteases ('zincins'), catalytic domain"/>
    <property type="match status" value="1"/>
</dbReference>
<accession>A0ABU2C3W5</accession>
<comment type="caution">
    <text evidence="2">The sequence shown here is derived from an EMBL/GenBank/DDBJ whole genome shotgun (WGS) entry which is preliminary data.</text>
</comment>
<protein>
    <submittedName>
        <fullName evidence="2">Metal-dependent hydrolase</fullName>
    </submittedName>
</protein>
<dbReference type="EMBL" id="JAVDXT010000001">
    <property type="protein sequence ID" value="MDR7376019.1"/>
    <property type="molecule type" value="Genomic_DNA"/>
</dbReference>
<keyword evidence="2" id="KW-0378">Hydrolase</keyword>
<proteinExistence type="predicted"/>
<dbReference type="InterPro" id="IPR053136">
    <property type="entry name" value="UTP_pyrophosphatase-like"/>
</dbReference>
<name>A0ABU2C3W5_9BURK</name>
<dbReference type="CDD" id="cd07344">
    <property type="entry name" value="M48_yhfN_like"/>
    <property type="match status" value="1"/>
</dbReference>
<evidence type="ECO:0000259" key="1">
    <source>
        <dbReference type="Pfam" id="PF01863"/>
    </source>
</evidence>
<sequence length="170" mass="19568">MIPLKYLSAYPAHVTAQVQQLLADDKLGPLLLKKYPSAHGVRTDKALYDYVMDLKTQHLRNAAQINKVGFDAKLHVYHHALGTHTTVSRVQGNKLKAKHEIRIATLFKDVPDAFLKMIAVHELAHLKERNHDKAFYQLCTYMEPDYHQLEFDVRLYLTHIDVAGKLDWPT</sequence>
<dbReference type="RefSeq" id="WP_116604790.1">
    <property type="nucleotide sequence ID" value="NZ_JAVDXT010000001.1"/>
</dbReference>
<dbReference type="PANTHER" id="PTHR30399:SF1">
    <property type="entry name" value="UTP PYROPHOSPHATASE"/>
    <property type="match status" value="1"/>
</dbReference>
<evidence type="ECO:0000313" key="3">
    <source>
        <dbReference type="Proteomes" id="UP001180487"/>
    </source>
</evidence>
<feature type="domain" description="YgjP-like metallopeptidase" evidence="1">
    <location>
        <begin position="96"/>
        <end position="149"/>
    </location>
</feature>
<dbReference type="PANTHER" id="PTHR30399">
    <property type="entry name" value="UNCHARACTERIZED PROTEIN YGJP"/>
    <property type="match status" value="1"/>
</dbReference>
<dbReference type="Pfam" id="PF01863">
    <property type="entry name" value="YgjP-like"/>
    <property type="match status" value="1"/>
</dbReference>
<keyword evidence="3" id="KW-1185">Reference proteome</keyword>
<reference evidence="2 3" key="1">
    <citation type="submission" date="2023-07" db="EMBL/GenBank/DDBJ databases">
        <title>Sorghum-associated microbial communities from plants grown in Nebraska, USA.</title>
        <authorList>
            <person name="Schachtman D."/>
        </authorList>
    </citation>
    <scope>NUCLEOTIDE SEQUENCE [LARGE SCALE GENOMIC DNA]</scope>
    <source>
        <strain evidence="2 3">BE313</strain>
    </source>
</reference>
<evidence type="ECO:0000313" key="2">
    <source>
        <dbReference type="EMBL" id="MDR7376019.1"/>
    </source>
</evidence>
<gene>
    <name evidence="2" type="ORF">J2X19_000677</name>
</gene>
<dbReference type="Proteomes" id="UP001180487">
    <property type="component" value="Unassembled WGS sequence"/>
</dbReference>
<dbReference type="GO" id="GO:0016787">
    <property type="term" value="F:hydrolase activity"/>
    <property type="evidence" value="ECO:0007669"/>
    <property type="project" value="UniProtKB-KW"/>
</dbReference>
<dbReference type="InterPro" id="IPR002725">
    <property type="entry name" value="YgjP-like_metallopeptidase"/>
</dbReference>
<organism evidence="2 3">
    <name type="scientific">Rhodoferax ferrireducens</name>
    <dbReference type="NCBI Taxonomy" id="192843"/>
    <lineage>
        <taxon>Bacteria</taxon>
        <taxon>Pseudomonadati</taxon>
        <taxon>Pseudomonadota</taxon>
        <taxon>Betaproteobacteria</taxon>
        <taxon>Burkholderiales</taxon>
        <taxon>Comamonadaceae</taxon>
        <taxon>Rhodoferax</taxon>
    </lineage>
</organism>